<evidence type="ECO:0000256" key="3">
    <source>
        <dbReference type="ARBA" id="ARBA00022723"/>
    </source>
</evidence>
<keyword evidence="5" id="KW-0862">Zinc</keyword>
<comment type="similarity">
    <text evidence="2">Belongs to the peptidase M20A family.</text>
</comment>
<evidence type="ECO:0000313" key="7">
    <source>
        <dbReference type="EMBL" id="GBG04360.1"/>
    </source>
</evidence>
<keyword evidence="4" id="KW-0378">Hydrolase</keyword>
<dbReference type="Proteomes" id="UP000257317">
    <property type="component" value="Unassembled WGS sequence"/>
</dbReference>
<dbReference type="GO" id="GO:0016787">
    <property type="term" value="F:hydrolase activity"/>
    <property type="evidence" value="ECO:0007669"/>
    <property type="project" value="UniProtKB-KW"/>
</dbReference>
<dbReference type="InterPro" id="IPR011650">
    <property type="entry name" value="Peptidase_M20_dimer"/>
</dbReference>
<dbReference type="SUPFAM" id="SSF53187">
    <property type="entry name" value="Zn-dependent exopeptidases"/>
    <property type="match status" value="1"/>
</dbReference>
<dbReference type="PANTHER" id="PTHR43808">
    <property type="entry name" value="ACETYLORNITHINE DEACETYLASE"/>
    <property type="match status" value="1"/>
</dbReference>
<accession>A0A2Z6TE02</accession>
<evidence type="ECO:0000256" key="2">
    <source>
        <dbReference type="ARBA" id="ARBA00006247"/>
    </source>
</evidence>
<dbReference type="InterPro" id="IPR050072">
    <property type="entry name" value="Peptidase_M20A"/>
</dbReference>
<dbReference type="SUPFAM" id="SSF55031">
    <property type="entry name" value="Bacterial exopeptidase dimerisation domain"/>
    <property type="match status" value="1"/>
</dbReference>
<dbReference type="EMBL" id="BFBY01000002">
    <property type="protein sequence ID" value="GBG04360.1"/>
    <property type="molecule type" value="Genomic_DNA"/>
</dbReference>
<evidence type="ECO:0000256" key="1">
    <source>
        <dbReference type="ARBA" id="ARBA00001947"/>
    </source>
</evidence>
<organism evidence="7 8">
    <name type="scientific">Lactobacillus rodentium</name>
    <dbReference type="NCBI Taxonomy" id="947835"/>
    <lineage>
        <taxon>Bacteria</taxon>
        <taxon>Bacillati</taxon>
        <taxon>Bacillota</taxon>
        <taxon>Bacilli</taxon>
        <taxon>Lactobacillales</taxon>
        <taxon>Lactobacillaceae</taxon>
        <taxon>Lactobacillus</taxon>
    </lineage>
</organism>
<protein>
    <recommendedName>
        <fullName evidence="6">Peptidase M20 dimerisation domain-containing protein</fullName>
    </recommendedName>
</protein>
<dbReference type="Pfam" id="PF07687">
    <property type="entry name" value="M20_dimer"/>
    <property type="match status" value="1"/>
</dbReference>
<dbReference type="Gene3D" id="3.30.70.360">
    <property type="match status" value="1"/>
</dbReference>
<proteinExistence type="inferred from homology"/>
<keyword evidence="8" id="KW-1185">Reference proteome</keyword>
<feature type="domain" description="Peptidase M20 dimerisation" evidence="6">
    <location>
        <begin position="2"/>
        <end position="100"/>
    </location>
</feature>
<comment type="cofactor">
    <cofactor evidence="1">
        <name>Zn(2+)</name>
        <dbReference type="ChEBI" id="CHEBI:29105"/>
    </cofactor>
</comment>
<dbReference type="PANTHER" id="PTHR43808:SF8">
    <property type="entry name" value="PEPTIDASE M20 DIMERISATION DOMAIN-CONTAINING PROTEIN"/>
    <property type="match status" value="1"/>
</dbReference>
<keyword evidence="3" id="KW-0479">Metal-binding</keyword>
<evidence type="ECO:0000313" key="8">
    <source>
        <dbReference type="Proteomes" id="UP000257317"/>
    </source>
</evidence>
<dbReference type="Gene3D" id="3.40.630.10">
    <property type="entry name" value="Zn peptidases"/>
    <property type="match status" value="1"/>
</dbReference>
<evidence type="ECO:0000256" key="5">
    <source>
        <dbReference type="ARBA" id="ARBA00022833"/>
    </source>
</evidence>
<evidence type="ECO:0000259" key="6">
    <source>
        <dbReference type="Pfam" id="PF07687"/>
    </source>
</evidence>
<name>A0A2Z6TE02_9LACO</name>
<sequence length="202" mass="23017">MNYEVISEGRAFHSSKPEKGINAIQGLVEFINREKDLFNDIEKDPYLGELKHSITIIEGGNQVNIIPDKASLKGNIRPTAIFPNQKVIERLQNLVNEINQNSDYKLTLNVFQSFQPIATKPENYFVKLALRAAKNNFKDPKLDIINGATDASVFTLRRPDLPVVVLGSDKWDQAHKTNEYTTLSSYLATIETYKEIIRDFFK</sequence>
<evidence type="ECO:0000256" key="4">
    <source>
        <dbReference type="ARBA" id="ARBA00022801"/>
    </source>
</evidence>
<dbReference type="GO" id="GO:0046872">
    <property type="term" value="F:metal ion binding"/>
    <property type="evidence" value="ECO:0007669"/>
    <property type="project" value="UniProtKB-KW"/>
</dbReference>
<gene>
    <name evidence="7" type="ORF">LrDSM24759_02740</name>
</gene>
<dbReference type="AlphaFoldDB" id="A0A2Z6TE02"/>
<dbReference type="InterPro" id="IPR036264">
    <property type="entry name" value="Bact_exopeptidase_dim_dom"/>
</dbReference>
<comment type="caution">
    <text evidence="7">The sequence shown here is derived from an EMBL/GenBank/DDBJ whole genome shotgun (WGS) entry which is preliminary data.</text>
</comment>
<reference evidence="8" key="1">
    <citation type="submission" date="2018-03" db="EMBL/GenBank/DDBJ databases">
        <title>New taxa in the Lactobacillus gasseri group.</title>
        <authorList>
            <person name="Tanizawa Y."/>
            <person name="Tohno M."/>
            <person name="Endo A."/>
            <person name="Arita M."/>
        </authorList>
    </citation>
    <scope>NUCLEOTIDE SEQUENCE [LARGE SCALE GENOMIC DNA]</scope>
    <source>
        <strain evidence="8">DSM 24759</strain>
    </source>
</reference>